<name>A0ABU7MLY8_9BACT</name>
<feature type="transmembrane region" description="Helical" evidence="1">
    <location>
        <begin position="96"/>
        <end position="114"/>
    </location>
</feature>
<keyword evidence="1" id="KW-0472">Membrane</keyword>
<evidence type="ECO:0000313" key="3">
    <source>
        <dbReference type="Proteomes" id="UP001344817"/>
    </source>
</evidence>
<evidence type="ECO:0000313" key="2">
    <source>
        <dbReference type="EMBL" id="MEE3928492.1"/>
    </source>
</evidence>
<protein>
    <submittedName>
        <fullName evidence="2">Uncharacterized protein</fullName>
    </submittedName>
</protein>
<evidence type="ECO:0000256" key="1">
    <source>
        <dbReference type="SAM" id="Phobius"/>
    </source>
</evidence>
<dbReference type="EMBL" id="JAZDWZ010000008">
    <property type="protein sequence ID" value="MEE3928492.1"/>
    <property type="molecule type" value="Genomic_DNA"/>
</dbReference>
<keyword evidence="1" id="KW-0812">Transmembrane</keyword>
<dbReference type="Proteomes" id="UP001344817">
    <property type="component" value="Unassembled WGS sequence"/>
</dbReference>
<sequence length="120" mass="14054">MNLLQTISINALNNPFYNQQTQQINLPKTILISVGILFIIMGIAVFFLYPYRKKKAQEYKELQMQEYKNNHPRTKFTRYEQTGMYLPINEQFKKNLPIILGLTFIFIGISFLIGTNLSTL</sequence>
<feature type="transmembrane region" description="Helical" evidence="1">
    <location>
        <begin position="30"/>
        <end position="51"/>
    </location>
</feature>
<gene>
    <name evidence="2" type="ORF">V2E24_02795</name>
</gene>
<keyword evidence="3" id="KW-1185">Reference proteome</keyword>
<comment type="caution">
    <text evidence="2">The sequence shown here is derived from an EMBL/GenBank/DDBJ whole genome shotgun (WGS) entry which is preliminary data.</text>
</comment>
<reference evidence="2" key="1">
    <citation type="submission" date="2024-01" db="EMBL/GenBank/DDBJ databases">
        <title>Genome sequence of Mycoplasma ciconiae type strain DSM 25251.</title>
        <authorList>
            <person name="Spergser J."/>
        </authorList>
    </citation>
    <scope>NUCLEOTIDE SEQUENCE [LARGE SCALE GENOMIC DNA]</scope>
    <source>
        <strain evidence="2">DSM 25251</strain>
    </source>
</reference>
<accession>A0ABU7MLY8</accession>
<keyword evidence="1" id="KW-1133">Transmembrane helix</keyword>
<organism evidence="2 3">
    <name type="scientific">Mycoplasmopsis ciconiae</name>
    <dbReference type="NCBI Taxonomy" id="561067"/>
    <lineage>
        <taxon>Bacteria</taxon>
        <taxon>Bacillati</taxon>
        <taxon>Mycoplasmatota</taxon>
        <taxon>Mycoplasmoidales</taxon>
        <taxon>Metamycoplasmataceae</taxon>
        <taxon>Mycoplasmopsis</taxon>
    </lineage>
</organism>
<proteinExistence type="predicted"/>
<dbReference type="RefSeq" id="WP_330500905.1">
    <property type="nucleotide sequence ID" value="NZ_JAZDWZ010000008.1"/>
</dbReference>